<dbReference type="Proteomes" id="UP000789366">
    <property type="component" value="Unassembled WGS sequence"/>
</dbReference>
<gene>
    <name evidence="1" type="ORF">SPELUC_LOCUS13337</name>
</gene>
<evidence type="ECO:0000313" key="1">
    <source>
        <dbReference type="EMBL" id="CAG8734232.1"/>
    </source>
</evidence>
<dbReference type="EMBL" id="CAJVPW010034729">
    <property type="protein sequence ID" value="CAG8734232.1"/>
    <property type="molecule type" value="Genomic_DNA"/>
</dbReference>
<protein>
    <submittedName>
        <fullName evidence="1">4361_t:CDS:1</fullName>
    </submittedName>
</protein>
<name>A0ACA9Q8Y3_9GLOM</name>
<organism evidence="1 2">
    <name type="scientific">Cetraspora pellucida</name>
    <dbReference type="NCBI Taxonomy" id="1433469"/>
    <lineage>
        <taxon>Eukaryota</taxon>
        <taxon>Fungi</taxon>
        <taxon>Fungi incertae sedis</taxon>
        <taxon>Mucoromycota</taxon>
        <taxon>Glomeromycotina</taxon>
        <taxon>Glomeromycetes</taxon>
        <taxon>Diversisporales</taxon>
        <taxon>Gigasporaceae</taxon>
        <taxon>Cetraspora</taxon>
    </lineage>
</organism>
<keyword evidence="2" id="KW-1185">Reference proteome</keyword>
<feature type="non-terminal residue" evidence="1">
    <location>
        <position position="1"/>
    </location>
</feature>
<feature type="non-terminal residue" evidence="1">
    <location>
        <position position="77"/>
    </location>
</feature>
<comment type="caution">
    <text evidence="1">The sequence shown here is derived from an EMBL/GenBank/DDBJ whole genome shotgun (WGS) entry which is preliminary data.</text>
</comment>
<reference evidence="1" key="1">
    <citation type="submission" date="2021-06" db="EMBL/GenBank/DDBJ databases">
        <authorList>
            <person name="Kallberg Y."/>
            <person name="Tangrot J."/>
            <person name="Rosling A."/>
        </authorList>
    </citation>
    <scope>NUCLEOTIDE SEQUENCE</scope>
    <source>
        <strain evidence="1">28 12/20/2015</strain>
    </source>
</reference>
<proteinExistence type="predicted"/>
<sequence length="77" mass="8903">INQTQQTVKENIGSIIIWVIGTYSVEHEDNNIKLVMFILVNPNDKNPDNCAIFEKNEHYAISGKIMPKYYHGTKRPK</sequence>
<accession>A0ACA9Q8Y3</accession>
<evidence type="ECO:0000313" key="2">
    <source>
        <dbReference type="Proteomes" id="UP000789366"/>
    </source>
</evidence>